<gene>
    <name evidence="2" type="ORF">NDU88_006946</name>
</gene>
<protein>
    <submittedName>
        <fullName evidence="2">Uncharacterized protein</fullName>
    </submittedName>
</protein>
<evidence type="ECO:0000313" key="2">
    <source>
        <dbReference type="EMBL" id="KAJ1190208.1"/>
    </source>
</evidence>
<keyword evidence="3" id="KW-1185">Reference proteome</keyword>
<dbReference type="Proteomes" id="UP001066276">
    <property type="component" value="Chromosome 3_1"/>
</dbReference>
<feature type="region of interest" description="Disordered" evidence="1">
    <location>
        <begin position="46"/>
        <end position="188"/>
    </location>
</feature>
<accession>A0AAV7UR25</accession>
<feature type="compositionally biased region" description="Basic and acidic residues" evidence="1">
    <location>
        <begin position="173"/>
        <end position="188"/>
    </location>
</feature>
<reference evidence="2" key="1">
    <citation type="journal article" date="2022" name="bioRxiv">
        <title>Sequencing and chromosome-scale assembly of the giantPleurodeles waltlgenome.</title>
        <authorList>
            <person name="Brown T."/>
            <person name="Elewa A."/>
            <person name="Iarovenko S."/>
            <person name="Subramanian E."/>
            <person name="Araus A.J."/>
            <person name="Petzold A."/>
            <person name="Susuki M."/>
            <person name="Suzuki K.-i.T."/>
            <person name="Hayashi T."/>
            <person name="Toyoda A."/>
            <person name="Oliveira C."/>
            <person name="Osipova E."/>
            <person name="Leigh N.D."/>
            <person name="Simon A."/>
            <person name="Yun M.H."/>
        </authorList>
    </citation>
    <scope>NUCLEOTIDE SEQUENCE</scope>
    <source>
        <strain evidence="2">20211129_DDA</strain>
        <tissue evidence="2">Liver</tissue>
    </source>
</reference>
<name>A0AAV7UR25_PLEWA</name>
<dbReference type="AlphaFoldDB" id="A0AAV7UR25"/>
<feature type="compositionally biased region" description="Basic and acidic residues" evidence="1">
    <location>
        <begin position="146"/>
        <end position="162"/>
    </location>
</feature>
<comment type="caution">
    <text evidence="2">The sequence shown here is derived from an EMBL/GenBank/DDBJ whole genome shotgun (WGS) entry which is preliminary data.</text>
</comment>
<evidence type="ECO:0000256" key="1">
    <source>
        <dbReference type="SAM" id="MobiDB-lite"/>
    </source>
</evidence>
<evidence type="ECO:0000313" key="3">
    <source>
        <dbReference type="Proteomes" id="UP001066276"/>
    </source>
</evidence>
<proteinExistence type="predicted"/>
<dbReference type="EMBL" id="JANPWB010000005">
    <property type="protein sequence ID" value="KAJ1190208.1"/>
    <property type="molecule type" value="Genomic_DNA"/>
</dbReference>
<sequence>MDPRVRQALRLLEEAGRLDLLAEDGARRERPVRQAASGVAAAVAACSPPRGRGCRSRRVPQVRGSGAGRGQTGTAGVPARRVALPKMRRPGPLGERPQAKAAYGGAGGGIGIDPPPAYRAGGAVSSEPRPFGARQMRGGLSARQMHRSDLRRWGGRKEEDVPAGRIPFFPGGGDRERAHDRGERAGRK</sequence>
<organism evidence="2 3">
    <name type="scientific">Pleurodeles waltl</name>
    <name type="common">Iberian ribbed newt</name>
    <dbReference type="NCBI Taxonomy" id="8319"/>
    <lineage>
        <taxon>Eukaryota</taxon>
        <taxon>Metazoa</taxon>
        <taxon>Chordata</taxon>
        <taxon>Craniata</taxon>
        <taxon>Vertebrata</taxon>
        <taxon>Euteleostomi</taxon>
        <taxon>Amphibia</taxon>
        <taxon>Batrachia</taxon>
        <taxon>Caudata</taxon>
        <taxon>Salamandroidea</taxon>
        <taxon>Salamandridae</taxon>
        <taxon>Pleurodelinae</taxon>
        <taxon>Pleurodeles</taxon>
    </lineage>
</organism>